<dbReference type="Gene3D" id="3.40.50.1010">
    <property type="entry name" value="5'-nuclease"/>
    <property type="match status" value="1"/>
</dbReference>
<dbReference type="CDD" id="cd09872">
    <property type="entry name" value="PIN_Sll0205-like"/>
    <property type="match status" value="1"/>
</dbReference>
<reference evidence="2" key="1">
    <citation type="submission" date="2021-12" db="EMBL/GenBank/DDBJ databases">
        <title>Novel species in genus Dyadobacter.</title>
        <authorList>
            <person name="Ma C."/>
        </authorList>
    </citation>
    <scope>NUCLEOTIDE SEQUENCE</scope>
    <source>
        <strain evidence="2">CY399</strain>
    </source>
</reference>
<protein>
    <submittedName>
        <fullName evidence="2">Type II toxin-antitoxin system VapC family toxin</fullName>
    </submittedName>
</protein>
<dbReference type="SUPFAM" id="SSF88723">
    <property type="entry name" value="PIN domain-like"/>
    <property type="match status" value="1"/>
</dbReference>
<dbReference type="Pfam" id="PF01850">
    <property type="entry name" value="PIN"/>
    <property type="match status" value="1"/>
</dbReference>
<name>A0A9X1PD17_9BACT</name>
<evidence type="ECO:0000259" key="1">
    <source>
        <dbReference type="Pfam" id="PF01850"/>
    </source>
</evidence>
<dbReference type="EMBL" id="JAJTTA010000002">
    <property type="protein sequence ID" value="MCF0041924.1"/>
    <property type="molecule type" value="Genomic_DNA"/>
</dbReference>
<keyword evidence="3" id="KW-1185">Reference proteome</keyword>
<gene>
    <name evidence="2" type="ORF">LXM24_17590</name>
</gene>
<evidence type="ECO:0000313" key="2">
    <source>
        <dbReference type="EMBL" id="MCF0041924.1"/>
    </source>
</evidence>
<proteinExistence type="predicted"/>
<dbReference type="PANTHER" id="PTHR36173:SF2">
    <property type="entry name" value="RIBONUCLEASE VAPC16"/>
    <property type="match status" value="1"/>
</dbReference>
<feature type="domain" description="PIN" evidence="1">
    <location>
        <begin position="3"/>
        <end position="123"/>
    </location>
</feature>
<dbReference type="AlphaFoldDB" id="A0A9X1PD17"/>
<evidence type="ECO:0000313" key="3">
    <source>
        <dbReference type="Proteomes" id="UP001139700"/>
    </source>
</evidence>
<organism evidence="2 3">
    <name type="scientific">Dyadobacter fanqingshengii</name>
    <dbReference type="NCBI Taxonomy" id="2906443"/>
    <lineage>
        <taxon>Bacteria</taxon>
        <taxon>Pseudomonadati</taxon>
        <taxon>Bacteroidota</taxon>
        <taxon>Cytophagia</taxon>
        <taxon>Cytophagales</taxon>
        <taxon>Spirosomataceae</taxon>
        <taxon>Dyadobacter</taxon>
    </lineage>
</organism>
<dbReference type="Proteomes" id="UP001139700">
    <property type="component" value="Unassembled WGS sequence"/>
</dbReference>
<dbReference type="InterPro" id="IPR052919">
    <property type="entry name" value="TA_system_RNase"/>
</dbReference>
<dbReference type="InterPro" id="IPR041705">
    <property type="entry name" value="PIN_Sll0205"/>
</dbReference>
<accession>A0A9X1PD17</accession>
<dbReference type="InterPro" id="IPR029060">
    <property type="entry name" value="PIN-like_dom_sf"/>
</dbReference>
<dbReference type="RefSeq" id="WP_234614724.1">
    <property type="nucleotide sequence ID" value="NZ_CP098806.1"/>
</dbReference>
<sequence length="131" mass="14990">MKVLLDTHTVLWFINGDSQISVKAKRIIEDKGNEVLMSAISLFEISIKLKLTKIILRKPLAEVFDDIRSAGIAILPIHNKHLLEYQNLSLNVEHRDPFDRLIISTAISEQAAIVSVDKQFDHYQSLVEILW</sequence>
<dbReference type="InterPro" id="IPR002716">
    <property type="entry name" value="PIN_dom"/>
</dbReference>
<comment type="caution">
    <text evidence="2">The sequence shown here is derived from an EMBL/GenBank/DDBJ whole genome shotgun (WGS) entry which is preliminary data.</text>
</comment>
<dbReference type="PANTHER" id="PTHR36173">
    <property type="entry name" value="RIBONUCLEASE VAPC16-RELATED"/>
    <property type="match status" value="1"/>
</dbReference>